<dbReference type="Proteomes" id="UP000248724">
    <property type="component" value="Unassembled WGS sequence"/>
</dbReference>
<dbReference type="Pfam" id="PF13738">
    <property type="entry name" value="Pyr_redox_3"/>
    <property type="match status" value="1"/>
</dbReference>
<sequence>MSDAVDALAAKSDARGAGGELDVVVIGAGFSGLYMLHRLHQLGLTARVFDEADDVGGTWYWNRYPGARCDIPTTDYTFSFDPELEGDWTWSEKYATQPEILAYLRHVADRYDLRRDIQFSTRVTSAVWNDADARWQVRTDKGDEVSCRFYVMASGCLSLPKSPDIEGAERFAGEVYFTSRWPHEGVD</sequence>
<dbReference type="EMBL" id="QHBU01000245">
    <property type="protein sequence ID" value="PZR78732.1"/>
    <property type="molecule type" value="Genomic_DNA"/>
</dbReference>
<gene>
    <name evidence="8" type="ORF">DLM65_12180</name>
</gene>
<proteinExistence type="inferred from homology"/>
<dbReference type="InterPro" id="IPR036188">
    <property type="entry name" value="FAD/NAD-bd_sf"/>
</dbReference>
<evidence type="ECO:0000256" key="6">
    <source>
        <dbReference type="ARBA" id="ARBA00023002"/>
    </source>
</evidence>
<evidence type="ECO:0000313" key="8">
    <source>
        <dbReference type="EMBL" id="PZR78732.1"/>
    </source>
</evidence>
<dbReference type="GO" id="GO:0016709">
    <property type="term" value="F:oxidoreductase activity, acting on paired donors, with incorporation or reduction of molecular oxygen, NAD(P)H as one donor, and incorporation of one atom of oxygen"/>
    <property type="evidence" value="ECO:0007669"/>
    <property type="project" value="UniProtKB-ARBA"/>
</dbReference>
<evidence type="ECO:0000313" key="9">
    <source>
        <dbReference type="Proteomes" id="UP000248724"/>
    </source>
</evidence>
<dbReference type="PRINTS" id="PR00370">
    <property type="entry name" value="FMOXYGENASE"/>
</dbReference>
<protein>
    <submittedName>
        <fullName evidence="8">Steroid monooxygenase</fullName>
    </submittedName>
</protein>
<dbReference type="SUPFAM" id="SSF51905">
    <property type="entry name" value="FAD/NAD(P)-binding domain"/>
    <property type="match status" value="1"/>
</dbReference>
<accession>A0A2W5Z0K5</accession>
<evidence type="ECO:0000256" key="1">
    <source>
        <dbReference type="ARBA" id="ARBA00001974"/>
    </source>
</evidence>
<dbReference type="GO" id="GO:0050661">
    <property type="term" value="F:NADP binding"/>
    <property type="evidence" value="ECO:0007669"/>
    <property type="project" value="InterPro"/>
</dbReference>
<feature type="non-terminal residue" evidence="8">
    <location>
        <position position="187"/>
    </location>
</feature>
<dbReference type="PANTHER" id="PTHR43098:SF3">
    <property type="entry name" value="L-ORNITHINE N(5)-MONOOXYGENASE-RELATED"/>
    <property type="match status" value="1"/>
</dbReference>
<keyword evidence="6" id="KW-0560">Oxidoreductase</keyword>
<dbReference type="InterPro" id="IPR000960">
    <property type="entry name" value="Flavin_mOase"/>
</dbReference>
<reference evidence="8 9" key="1">
    <citation type="journal article" date="2017" name="Nature">
        <title>Atmospheric trace gases support primary production in Antarctic desert surface soil.</title>
        <authorList>
            <person name="Ji M."/>
            <person name="Greening C."/>
            <person name="Vanwonterghem I."/>
            <person name="Carere C.R."/>
            <person name="Bay S.K."/>
            <person name="Steen J.A."/>
            <person name="Montgomery K."/>
            <person name="Lines T."/>
            <person name="Beardall J."/>
            <person name="van Dorst J."/>
            <person name="Snape I."/>
            <person name="Stott M.B."/>
            <person name="Hugenholtz P."/>
            <person name="Ferrari B.C."/>
        </authorList>
    </citation>
    <scope>NUCLEOTIDE SEQUENCE [LARGE SCALE GENOMIC DNA]</scope>
    <source>
        <strain evidence="8">RRmetagenome_bin12</strain>
    </source>
</reference>
<dbReference type="AlphaFoldDB" id="A0A2W5Z0K5"/>
<evidence type="ECO:0000256" key="4">
    <source>
        <dbReference type="ARBA" id="ARBA00022827"/>
    </source>
</evidence>
<evidence type="ECO:0000256" key="5">
    <source>
        <dbReference type="ARBA" id="ARBA00022857"/>
    </source>
</evidence>
<organism evidence="8 9">
    <name type="scientific">Candidatus Aeolococcus gillhamiae</name>
    <dbReference type="NCBI Taxonomy" id="3127015"/>
    <lineage>
        <taxon>Bacteria</taxon>
        <taxon>Bacillati</taxon>
        <taxon>Candidatus Dormiibacterota</taxon>
        <taxon>Candidatus Dormibacteria</taxon>
        <taxon>Candidatus Aeolococcales</taxon>
        <taxon>Candidatus Aeolococcaceae</taxon>
        <taxon>Candidatus Aeolococcus</taxon>
    </lineage>
</organism>
<dbReference type="InterPro" id="IPR050775">
    <property type="entry name" value="FAD-binding_Monooxygenases"/>
</dbReference>
<keyword evidence="3" id="KW-0285">Flavoprotein</keyword>
<evidence type="ECO:0000256" key="2">
    <source>
        <dbReference type="ARBA" id="ARBA00010139"/>
    </source>
</evidence>
<dbReference type="PANTHER" id="PTHR43098">
    <property type="entry name" value="L-ORNITHINE N(5)-MONOOXYGENASE-RELATED"/>
    <property type="match status" value="1"/>
</dbReference>
<keyword evidence="4" id="KW-0274">FAD</keyword>
<keyword evidence="5" id="KW-0521">NADP</keyword>
<name>A0A2W5Z0K5_9BACT</name>
<keyword evidence="7 8" id="KW-0503">Monooxygenase</keyword>
<comment type="similarity">
    <text evidence="2">Belongs to the FAD-binding monooxygenase family.</text>
</comment>
<dbReference type="GO" id="GO:0050660">
    <property type="term" value="F:flavin adenine dinucleotide binding"/>
    <property type="evidence" value="ECO:0007669"/>
    <property type="project" value="InterPro"/>
</dbReference>
<evidence type="ECO:0000256" key="3">
    <source>
        <dbReference type="ARBA" id="ARBA00022630"/>
    </source>
</evidence>
<evidence type="ECO:0000256" key="7">
    <source>
        <dbReference type="ARBA" id="ARBA00023033"/>
    </source>
</evidence>
<comment type="caution">
    <text evidence="8">The sequence shown here is derived from an EMBL/GenBank/DDBJ whole genome shotgun (WGS) entry which is preliminary data.</text>
</comment>
<comment type="cofactor">
    <cofactor evidence="1">
        <name>FAD</name>
        <dbReference type="ChEBI" id="CHEBI:57692"/>
    </cofactor>
</comment>
<dbReference type="Gene3D" id="3.50.50.60">
    <property type="entry name" value="FAD/NAD(P)-binding domain"/>
    <property type="match status" value="1"/>
</dbReference>